<dbReference type="InterPro" id="IPR015421">
    <property type="entry name" value="PyrdxlP-dep_Trfase_major"/>
</dbReference>
<evidence type="ECO:0000256" key="1">
    <source>
        <dbReference type="ARBA" id="ARBA00022642"/>
    </source>
</evidence>
<dbReference type="Pfam" id="PF00266">
    <property type="entry name" value="Aminotran_5"/>
    <property type="match status" value="1"/>
</dbReference>
<keyword evidence="2 5" id="KW-0378">Hydrolase</keyword>
<evidence type="ECO:0000313" key="6">
    <source>
        <dbReference type="Proteomes" id="UP001342418"/>
    </source>
</evidence>
<dbReference type="EC" id="3.7.1.3" evidence="5"/>
<keyword evidence="1" id="KW-0662">Pyridine nucleotide biosynthesis</keyword>
<keyword evidence="3" id="KW-0663">Pyridoxal phosphate</keyword>
<evidence type="ECO:0000259" key="4">
    <source>
        <dbReference type="Pfam" id="PF00266"/>
    </source>
</evidence>
<dbReference type="Gene3D" id="3.40.640.10">
    <property type="entry name" value="Type I PLP-dependent aspartate aminotransferase-like (Major domain)"/>
    <property type="match status" value="1"/>
</dbReference>
<evidence type="ECO:0000256" key="2">
    <source>
        <dbReference type="ARBA" id="ARBA00022801"/>
    </source>
</evidence>
<name>A0ABY5MFD6_9HYPH</name>
<gene>
    <name evidence="5" type="primary">kynU</name>
    <name evidence="5" type="ORF">NTH_00341</name>
</gene>
<proteinExistence type="predicted"/>
<evidence type="ECO:0000313" key="5">
    <source>
        <dbReference type="EMBL" id="UUP15901.1"/>
    </source>
</evidence>
<protein>
    <submittedName>
        <fullName evidence="5">Kynureninase</fullName>
        <ecNumber evidence="5">3.7.1.3</ecNumber>
    </submittedName>
</protein>
<dbReference type="EMBL" id="CP030941">
    <property type="protein sequence ID" value="UUP15901.1"/>
    <property type="molecule type" value="Genomic_DNA"/>
</dbReference>
<dbReference type="GO" id="GO:0030429">
    <property type="term" value="F:kynureninase activity"/>
    <property type="evidence" value="ECO:0007669"/>
    <property type="project" value="UniProtKB-EC"/>
</dbReference>
<sequence>MSKNRDRADGSAYFLYHSIGMYPGKAEAMAEAFADFSRSWGALDDGQWVRALGLRQDFVELWSRLIGAPKGTLTTAENVTTALYSLIGALPEEHLKGKRLLVAADCFPSLHFLLAGLAPRLGFTLDTVPLRDGESWVRDEDFIDRWDEGVGVALVTFVTSTASHRPDLAVLVEHGRRMGSLIGVDITQGVGLLPFHVDQPAVDFTVSTTLKWLCGTPGAGILHVADPLLKTCRPELRGWFSQENIFSWDLGAFAYASDARRFDHGTPSVLACAGSVPALKWHAVQDHAAMLAHNRALTAMIIEEADRLGLALASPAEEERRGGSLMLRLPEGSEPAAIVDGLRERAVFADCRGRILRLSPGTVTTEDGVSRLFAALYGILE</sequence>
<dbReference type="Proteomes" id="UP001342418">
    <property type="component" value="Chromosome"/>
</dbReference>
<dbReference type="SUPFAM" id="SSF53383">
    <property type="entry name" value="PLP-dependent transferases"/>
    <property type="match status" value="1"/>
</dbReference>
<accession>A0ABY5MFD6</accession>
<dbReference type="InterPro" id="IPR015422">
    <property type="entry name" value="PyrdxlP-dep_Trfase_small"/>
</dbReference>
<evidence type="ECO:0000256" key="3">
    <source>
        <dbReference type="ARBA" id="ARBA00022898"/>
    </source>
</evidence>
<dbReference type="PANTHER" id="PTHR14084">
    <property type="entry name" value="KYNURENINASE"/>
    <property type="match status" value="1"/>
</dbReference>
<organism evidence="5 6">
    <name type="scientific">Nitratireductor thuwali</name>
    <dbReference type="NCBI Taxonomy" id="2267699"/>
    <lineage>
        <taxon>Bacteria</taxon>
        <taxon>Pseudomonadati</taxon>
        <taxon>Pseudomonadota</taxon>
        <taxon>Alphaproteobacteria</taxon>
        <taxon>Hyphomicrobiales</taxon>
        <taxon>Phyllobacteriaceae</taxon>
        <taxon>Nitratireductor</taxon>
    </lineage>
</organism>
<dbReference type="InterPro" id="IPR010111">
    <property type="entry name" value="Kynureninase"/>
</dbReference>
<dbReference type="PANTHER" id="PTHR14084:SF0">
    <property type="entry name" value="KYNURENINASE"/>
    <property type="match status" value="1"/>
</dbReference>
<dbReference type="RefSeq" id="WP_338528370.1">
    <property type="nucleotide sequence ID" value="NZ_CP030941.1"/>
</dbReference>
<dbReference type="InterPro" id="IPR000192">
    <property type="entry name" value="Aminotrans_V_dom"/>
</dbReference>
<reference evidence="5 6" key="1">
    <citation type="submission" date="2018-07" db="EMBL/GenBank/DDBJ databases">
        <title>Genome sequence of Nitratireductor thuwali#1536.</title>
        <authorList>
            <person name="Michoud G."/>
            <person name="Merlino G."/>
            <person name="Sefrji F.O."/>
            <person name="Daffonchio D."/>
        </authorList>
    </citation>
    <scope>NUCLEOTIDE SEQUENCE [LARGE SCALE GENOMIC DNA]</scope>
    <source>
        <strain evidence="6">Nit1536</strain>
    </source>
</reference>
<keyword evidence="6" id="KW-1185">Reference proteome</keyword>
<dbReference type="Gene3D" id="3.90.1150.10">
    <property type="entry name" value="Aspartate Aminotransferase, domain 1"/>
    <property type="match status" value="1"/>
</dbReference>
<dbReference type="InterPro" id="IPR015424">
    <property type="entry name" value="PyrdxlP-dep_Trfase"/>
</dbReference>
<feature type="domain" description="Aminotransferase class V" evidence="4">
    <location>
        <begin position="76"/>
        <end position="345"/>
    </location>
</feature>